<evidence type="ECO:0000256" key="2">
    <source>
        <dbReference type="SAM" id="SignalP"/>
    </source>
</evidence>
<dbReference type="Pfam" id="PF25116">
    <property type="entry name" value="CBM87_Agd3"/>
    <property type="match status" value="1"/>
</dbReference>
<dbReference type="PANTHER" id="PTHR31002">
    <property type="entry name" value="SERIPAUPERIN"/>
    <property type="match status" value="1"/>
</dbReference>
<comment type="caution">
    <text evidence="5">The sequence shown here is derived from an EMBL/GenBank/DDBJ whole genome shotgun (WGS) entry which is preliminary data.</text>
</comment>
<dbReference type="GO" id="GO:0005199">
    <property type="term" value="F:structural constituent of cell wall"/>
    <property type="evidence" value="ECO:0007669"/>
    <property type="project" value="TreeGrafter"/>
</dbReference>
<feature type="domain" description="Agd3 deacetylase" evidence="3">
    <location>
        <begin position="241"/>
        <end position="601"/>
    </location>
</feature>
<dbReference type="GO" id="GO:0009277">
    <property type="term" value="C:fungal-type cell wall"/>
    <property type="evidence" value="ECO:0007669"/>
    <property type="project" value="TreeGrafter"/>
</dbReference>
<evidence type="ECO:0000259" key="3">
    <source>
        <dbReference type="Pfam" id="PF25115"/>
    </source>
</evidence>
<dbReference type="GO" id="GO:0000324">
    <property type="term" value="C:fungal-type vacuole"/>
    <property type="evidence" value="ECO:0007669"/>
    <property type="project" value="TreeGrafter"/>
</dbReference>
<evidence type="ECO:0000313" key="6">
    <source>
        <dbReference type="Proteomes" id="UP000193920"/>
    </source>
</evidence>
<dbReference type="InterPro" id="IPR056827">
    <property type="entry name" value="CBM87_Agd3"/>
</dbReference>
<gene>
    <name evidence="5" type="ORF">LY90DRAFT_665879</name>
</gene>
<evidence type="ECO:0000313" key="5">
    <source>
        <dbReference type="EMBL" id="ORY75586.1"/>
    </source>
</evidence>
<proteinExistence type="predicted"/>
<organism evidence="5 6">
    <name type="scientific">Neocallimastix californiae</name>
    <dbReference type="NCBI Taxonomy" id="1754190"/>
    <lineage>
        <taxon>Eukaryota</taxon>
        <taxon>Fungi</taxon>
        <taxon>Fungi incertae sedis</taxon>
        <taxon>Chytridiomycota</taxon>
        <taxon>Chytridiomycota incertae sedis</taxon>
        <taxon>Neocallimastigomycetes</taxon>
        <taxon>Neocallimastigales</taxon>
        <taxon>Neocallimastigaceae</taxon>
        <taxon>Neocallimastix</taxon>
    </lineage>
</organism>
<keyword evidence="6" id="KW-1185">Reference proteome</keyword>
<evidence type="ECO:0000259" key="4">
    <source>
        <dbReference type="Pfam" id="PF25116"/>
    </source>
</evidence>
<dbReference type="Pfam" id="PF25115">
    <property type="entry name" value="Agd3_CE"/>
    <property type="match status" value="1"/>
</dbReference>
<feature type="domain" description="Agd3 CBM87" evidence="4">
    <location>
        <begin position="33"/>
        <end position="227"/>
    </location>
</feature>
<dbReference type="Proteomes" id="UP000193920">
    <property type="component" value="Unassembled WGS sequence"/>
</dbReference>
<dbReference type="InterPro" id="IPR050788">
    <property type="entry name" value="Yeast_SRP1/TIP1_CWP"/>
</dbReference>
<accession>A0A1Y2EWS3</accession>
<feature type="region of interest" description="Disordered" evidence="1">
    <location>
        <begin position="685"/>
        <end position="715"/>
    </location>
</feature>
<protein>
    <submittedName>
        <fullName evidence="5">Uncharacterized protein</fullName>
    </submittedName>
</protein>
<dbReference type="InterPro" id="IPR056826">
    <property type="entry name" value="Agd3_CE"/>
</dbReference>
<dbReference type="EMBL" id="MCOG01000025">
    <property type="protein sequence ID" value="ORY75586.1"/>
    <property type="molecule type" value="Genomic_DNA"/>
</dbReference>
<dbReference type="PANTHER" id="PTHR31002:SF34">
    <property type="entry name" value="CELL WALL PROTEIN CWP1-RELATED"/>
    <property type="match status" value="1"/>
</dbReference>
<dbReference type="STRING" id="1754190.A0A1Y2EWS3"/>
<dbReference type="GO" id="GO:0031505">
    <property type="term" value="P:fungal-type cell wall organization"/>
    <property type="evidence" value="ECO:0007669"/>
    <property type="project" value="TreeGrafter"/>
</dbReference>
<feature type="signal peptide" evidence="2">
    <location>
        <begin position="1"/>
        <end position="21"/>
    </location>
</feature>
<dbReference type="OrthoDB" id="2113314at2759"/>
<sequence length="823" mass="92914">MFKRLNCLFLCLGIFISNAFAFQIRMQTLYITDGTVNSIIHTMLNSYGIPFDTATLPVASVTLENESGALYNSIVIEGATSVNFPVEIKTQIEDYQKKYSVRVAYLNSEPDTSKGFSAAAQAQNVVGAQLTTEGVKMAEKIQMKGNDVFFEIPNSSVDSVGTVTSVGHYEPTITDPSALEEFLKYNNTEAGCAGAIYKKDGVNSMYIFIPFVDSIAAFFTSHFWINWTSYGIINGFRRIYLGVQVDDYFADNVVNELLQENRSYRTTVDDMKGLAEWQNTLASRMPKGSFYKTELAMNSIPILVAAEHKQYEIRNWDLTPQEDAYIKPLNEVGDQRWSGNEDTDWDPEALRKDPLYEYFAKNPKTQEDFFWLTHTFSHENLDYASKFDVENEIGLNVKMAGEKYLDLYEKEWFSKNSIVCPEISGLHNGHCLEAFKEYEVIYGVGDTSRADITNMTNPYIPMMTTMATSNFEGFMVIPRQPTQVYWDIDTVEGTEKYYNNFYKTDATWSQILDREALHVTKLFLQLRHDPYMFHESNLRNADFPEITMNGASGHYGLLQQWVERIIEEITKYVDWPIISLKMDDLAKTYIKRMDRIRCNPEYKININDSTHVIESVDIISSGDCEIPLFVCKTGEIDSTTVDSIEQIGNDPKTAWIKLTGGTPRSVKFVGDVMWDGDAESFWNNQSATGVPVTNGSPATTEAPATTGQSVTDGNVVDPSALDGARLSATINYKEENTQPTVNIVVPSYIYIPEGSLPSYVKLTHSEDSNEEGKAAFADPANIPVLSWKWGYDETKDTGRHGVGIMFLNNTKSTSQFFKHKTEN</sequence>
<evidence type="ECO:0000256" key="1">
    <source>
        <dbReference type="SAM" id="MobiDB-lite"/>
    </source>
</evidence>
<feature type="compositionally biased region" description="Polar residues" evidence="1">
    <location>
        <begin position="685"/>
        <end position="712"/>
    </location>
</feature>
<keyword evidence="2" id="KW-0732">Signal</keyword>
<feature type="chain" id="PRO_5012305200" evidence="2">
    <location>
        <begin position="22"/>
        <end position="823"/>
    </location>
</feature>
<reference evidence="5 6" key="1">
    <citation type="submission" date="2016-08" db="EMBL/GenBank/DDBJ databases">
        <title>A Parts List for Fungal Cellulosomes Revealed by Comparative Genomics.</title>
        <authorList>
            <consortium name="DOE Joint Genome Institute"/>
            <person name="Haitjema C.H."/>
            <person name="Gilmore S.P."/>
            <person name="Henske J.K."/>
            <person name="Solomon K.V."/>
            <person name="De Groot R."/>
            <person name="Kuo A."/>
            <person name="Mondo S.J."/>
            <person name="Salamov A.A."/>
            <person name="Labutti K."/>
            <person name="Zhao Z."/>
            <person name="Chiniquy J."/>
            <person name="Barry K."/>
            <person name="Brewer H.M."/>
            <person name="Purvine S.O."/>
            <person name="Wright A.T."/>
            <person name="Boxma B."/>
            <person name="Van Alen T."/>
            <person name="Hackstein J.H."/>
            <person name="Baker S.E."/>
            <person name="Grigoriev I.V."/>
            <person name="O'Malley M.A."/>
        </authorList>
    </citation>
    <scope>NUCLEOTIDE SEQUENCE [LARGE SCALE GENOMIC DNA]</scope>
    <source>
        <strain evidence="5 6">G1</strain>
    </source>
</reference>
<name>A0A1Y2EWS3_9FUNG</name>
<dbReference type="AlphaFoldDB" id="A0A1Y2EWS3"/>